<sequence length="156" mass="16788">MSTLLGTTRRVLTAVAATAMLTLTGAGIAAAAPAVDEGPAKSVATSAGTLIAAAPPACNVRIAVWYGETCFQANGDEQWIRDLDPNGWQAWVHVQTNYGKNRYCGALPAADGWGKCSYDHDETKCVRFRMYEEKAGEERNFTSWTAWHKVSTGALC</sequence>
<organism evidence="2 3">
    <name type="scientific">Kribbella deserti</name>
    <dbReference type="NCBI Taxonomy" id="1926257"/>
    <lineage>
        <taxon>Bacteria</taxon>
        <taxon>Bacillati</taxon>
        <taxon>Actinomycetota</taxon>
        <taxon>Actinomycetes</taxon>
        <taxon>Propionibacteriales</taxon>
        <taxon>Kribbellaceae</taxon>
        <taxon>Kribbella</taxon>
    </lineage>
</organism>
<reference evidence="2 3" key="1">
    <citation type="submission" date="2024-09" db="EMBL/GenBank/DDBJ databases">
        <authorList>
            <person name="Sun Q."/>
            <person name="Mori K."/>
        </authorList>
    </citation>
    <scope>NUCLEOTIDE SEQUENCE [LARGE SCALE GENOMIC DNA]</scope>
    <source>
        <strain evidence="2 3">CGMCC 1.15906</strain>
    </source>
</reference>
<evidence type="ECO:0000313" key="2">
    <source>
        <dbReference type="EMBL" id="MFC0626510.1"/>
    </source>
</evidence>
<feature type="chain" id="PRO_5045612482" description="Secreted protein" evidence="1">
    <location>
        <begin position="32"/>
        <end position="156"/>
    </location>
</feature>
<dbReference type="Proteomes" id="UP001589890">
    <property type="component" value="Unassembled WGS sequence"/>
</dbReference>
<keyword evidence="1" id="KW-0732">Signal</keyword>
<proteinExistence type="predicted"/>
<accession>A0ABV6QPF1</accession>
<keyword evidence="3" id="KW-1185">Reference proteome</keyword>
<dbReference type="RefSeq" id="WP_380050159.1">
    <property type="nucleotide sequence ID" value="NZ_JBHLTC010000027.1"/>
</dbReference>
<feature type="signal peptide" evidence="1">
    <location>
        <begin position="1"/>
        <end position="31"/>
    </location>
</feature>
<comment type="caution">
    <text evidence="2">The sequence shown here is derived from an EMBL/GenBank/DDBJ whole genome shotgun (WGS) entry which is preliminary data.</text>
</comment>
<evidence type="ECO:0000313" key="3">
    <source>
        <dbReference type="Proteomes" id="UP001589890"/>
    </source>
</evidence>
<evidence type="ECO:0000256" key="1">
    <source>
        <dbReference type="SAM" id="SignalP"/>
    </source>
</evidence>
<dbReference type="EMBL" id="JBHLTC010000027">
    <property type="protein sequence ID" value="MFC0626510.1"/>
    <property type="molecule type" value="Genomic_DNA"/>
</dbReference>
<protein>
    <recommendedName>
        <fullName evidence="4">Secreted protein</fullName>
    </recommendedName>
</protein>
<gene>
    <name evidence="2" type="ORF">ACFFGN_20695</name>
</gene>
<name>A0ABV6QPF1_9ACTN</name>
<evidence type="ECO:0008006" key="4">
    <source>
        <dbReference type="Google" id="ProtNLM"/>
    </source>
</evidence>